<dbReference type="Gene3D" id="3.40.366.10">
    <property type="entry name" value="Malonyl-Coenzyme A Acyl Carrier Protein, domain 2"/>
    <property type="match status" value="1"/>
</dbReference>
<dbReference type="SMART" id="SM00827">
    <property type="entry name" value="PKS_AT"/>
    <property type="match status" value="1"/>
</dbReference>
<sequence>MLDDDTVVIGVTPFDAPSARLVSAVTRAGGVGVLDLGAGTGRVRSELAKLRDWSAGAWGVRITDETPSDPRLLAGADLVLADVEVLQRFPAAARPPRVFAEVVEVAGAHRAAAAGAAGLVLRGNEAGGRVSELSSFVLVQRLLAESNLELPLWVCGGIGPRTAAAVLASGATGVVLDIQLALLAEAEPSSATAARLRRLDGSESVYQDGRRFLPALSTGRPTADTGSAAAQRPARSDDGTGRAALPPGAVPIGQDGGLAESFAARYGDVGTAVRAVRSAAAEAALAPPASRITHADGAFGTRLPIAQGPMTRVSDQAGFAAAVAAHGALPFIALALADGAQSRAVLEQTRDALGDRPWGVGILGFVPDEVRAAQIDVIADIRPSHAIIAGGRPSQAAELEELGVRTFLHVPSPTLLTQYLGRGARRFVFEGAECGGHIGPRNSFPLWETQIDVLRSEIDAGRLRPADVAVLFAGGVHDARSAAMVAALAAPLTACGVEVGVLMGTAYLCTEEAVAHGAITPLFQRQVLAADRTELLETAPGHVTRALASPFTSEFDDLRRRLTAQGVPERQVWAELEALNVGRLRIAAKSTRHVETGVVSVDADEQLRDGLFMAGQAAVLRHRPTTIAELHRAVTSDAEGFRREQAAGRRARREPTSTPTPRPLDIAIVGMGCAFPEAPDLDRYWANIVAGRDSITEVPVERWDHTRLHRPDATAGDGTSPSKWGGFLPPIPFDALRHGIPPAALSSIDPAQLLALTVAEAALADAFGAREFDRGRTSVVFGVDSGGDLANANALRALLPSYLAELPAELDATLPRLTGDSFAGTLSNVVSGRIANRLDLGGTNYAVDAACASSLAALDVACKELIERTSDIVLCGGADVHNGIGDYLHFASVGALSRSGRCRSFDSAADGIVLGEGAACVVLKRLDDARRDGDRVYAVIKAVGSASDGRALGLTAPRAEGQQNALGRAYAQARMSPAEIGLVEAHGTGTVAGDAAELSALTNVFRSAGARIGGTALGSVKSQIGHTKCAAGLAGLVKTAMALHTGVLPPTLHVSTPNVAYDSATSPFVLSGRARPWPVAAAGRAAAVSAAGFGGINFHAVLRADEHGTPPASGGAQWPAELFLFAGADDASLSRALRLLRERLEVNDRAGRPWRLRDLAATTADLHERTGLPAAVALVATDLDALAVLLGRALAGEHDPAAGLFRARSRRHAENGDSAQPAGGHPGAAEFEFGAEPGDPAPSVALLFPGQGSQRPGMLAPLLMAFPELQRHLRGVPDVMGVVYPAPPRDQSSELAQRRAVTETTVAQQALGGTGLLVAELLERLGIHPDMVAGHSYGELVALCAAGVMTTDELVTVTRQRATSVSRAVQAEAGTMAAVSAGAAQTASVLDAAGLGDHVVVANHNSPTQVVVSGPVVAVQHAVAALRAAGLGAGHIPVAGAFHSPLMNAAGREFAAALHDREFQPAEVPVWSNRTAAPYPADPSAVRGELAAHLTSPVRFAEQIVAMYEAGARVFIEAGPGNVLTRLAAAILRGRPHLVVSCEDSRPGLPGFLDMLARLAIAGVGVRSDRLLSGRGATVLGQNGRSAGRTSRFGGGRVGQATGDTPPPRLGWVVDGRSVRTAQGHHLPGGLRPAQPIQEDVITMHRESDSPGEAERLVTDFLRSSRELLAAQRDVLMTYLGSGSTDRPSAPPVVGPATVARPALTVQAEPEPEPPAAAHQPPTQAIESTATTHSAPTSPELDTPAPHSASAEDAAPAEDEPVDIHAVVLAVISERTGYPIELIDPDLDLESDFSIDSIKRTEIAGELIARLGLDTAALPDDEVDQLAKARTTMAIAGWLTDRCGRPAAAPRSDTNGRPTTVEPEIEPAQTEPAGVVASRTNPVGREPVRHVWGAVELAALDDFEPSALAGTRFAVFGEPGAVRDALCGLLERHGSEVSVSSARQEFDDAAESSFDGVVRLDGLDAEDPVLPDLFGPIKSSLTRSLKWFAVLSHAEASGMAATASAAGLRGLIRTVAREYAETTVRLIEVDPAAAPDRVAVSVLTELLSERRTDPSVIRLDDTLRRAELPIRADLGLTATTGGGPGTEPAGEARMLGLDSDAVLLVIGGARGITARMAVELAAGGARVHVAGRTARATAPESQATLGITDLPGLRAALISAGATGSPADIDASARLILARREVEATMAELRGPASEADYHQLDVLDAEAVQQLVKELHTRYGRIDGVVFGAGTIEDRLLADTSVASLRRVYDTKVSGATALVSALSGLPHPPGFVVFFGSVAAVLGSRGQGAYSAANDALEVLGAGYARQSGARALTLHWGPWAPLGEHPGMVSDEVGRQYARLGLDLIDPEAGVRAMVRELLWGDPTVRSVLYTPQGWVNP</sequence>
<feature type="region of interest" description="Disordered" evidence="4">
    <location>
        <begin position="213"/>
        <end position="252"/>
    </location>
</feature>
<dbReference type="InterPro" id="IPR020841">
    <property type="entry name" value="PKS_Beta-ketoAc_synthase_dom"/>
</dbReference>
<dbReference type="Gene3D" id="3.30.70.250">
    <property type="entry name" value="Malonyl-CoA ACP transacylase, ACP-binding"/>
    <property type="match status" value="1"/>
</dbReference>
<dbReference type="InterPro" id="IPR057326">
    <property type="entry name" value="KR_dom"/>
</dbReference>
<dbReference type="InterPro" id="IPR013785">
    <property type="entry name" value="Aldolase_TIM"/>
</dbReference>
<dbReference type="RefSeq" id="WP_236750314.1">
    <property type="nucleotide sequence ID" value="NZ_CP014859.1"/>
</dbReference>
<evidence type="ECO:0000256" key="1">
    <source>
        <dbReference type="ARBA" id="ARBA00022450"/>
    </source>
</evidence>
<feature type="compositionally biased region" description="Basic and acidic residues" evidence="4">
    <location>
        <begin position="638"/>
        <end position="647"/>
    </location>
</feature>
<dbReference type="SUPFAM" id="SSF53901">
    <property type="entry name" value="Thiolase-like"/>
    <property type="match status" value="1"/>
</dbReference>
<keyword evidence="7" id="KW-1185">Reference proteome</keyword>
<dbReference type="SMART" id="SM00822">
    <property type="entry name" value="PKS_KR"/>
    <property type="match status" value="1"/>
</dbReference>
<dbReference type="Proteomes" id="UP000095210">
    <property type="component" value="Chromosome"/>
</dbReference>
<dbReference type="PROSITE" id="PS00606">
    <property type="entry name" value="KS3_1"/>
    <property type="match status" value="1"/>
</dbReference>
<dbReference type="InterPro" id="IPR016039">
    <property type="entry name" value="Thiolase-like"/>
</dbReference>
<feature type="compositionally biased region" description="Low complexity" evidence="4">
    <location>
        <begin position="1716"/>
        <end position="1754"/>
    </location>
</feature>
<dbReference type="GO" id="GO:0004315">
    <property type="term" value="F:3-oxoacyl-[acyl-carrier-protein] synthase activity"/>
    <property type="evidence" value="ECO:0007669"/>
    <property type="project" value="InterPro"/>
</dbReference>
<organism evidence="6 7">
    <name type="scientific">Actinoalloteichus hymeniacidonis</name>
    <dbReference type="NCBI Taxonomy" id="340345"/>
    <lineage>
        <taxon>Bacteria</taxon>
        <taxon>Bacillati</taxon>
        <taxon>Actinomycetota</taxon>
        <taxon>Actinomycetes</taxon>
        <taxon>Pseudonocardiales</taxon>
        <taxon>Pseudonocardiaceae</taxon>
        <taxon>Actinoalloteichus</taxon>
    </lineage>
</organism>
<dbReference type="Gene3D" id="3.20.20.70">
    <property type="entry name" value="Aldolase class I"/>
    <property type="match status" value="2"/>
</dbReference>
<dbReference type="SUPFAM" id="SSF47336">
    <property type="entry name" value="ACP-like"/>
    <property type="match status" value="1"/>
</dbReference>
<proteinExistence type="predicted"/>
<feature type="region of interest" description="Disordered" evidence="4">
    <location>
        <begin position="1582"/>
        <end position="1608"/>
    </location>
</feature>
<dbReference type="Pfam" id="PF00109">
    <property type="entry name" value="ketoacyl-synt"/>
    <property type="match status" value="1"/>
</dbReference>
<dbReference type="SUPFAM" id="SSF51412">
    <property type="entry name" value="Inosine monophosphate dehydrogenase (IMPDH)"/>
    <property type="match status" value="2"/>
</dbReference>
<dbReference type="SMART" id="SM00825">
    <property type="entry name" value="PKS_KS"/>
    <property type="match status" value="1"/>
</dbReference>
<dbReference type="SUPFAM" id="SSF51735">
    <property type="entry name" value="NAD(P)-binding Rossmann-fold domains"/>
    <property type="match status" value="2"/>
</dbReference>
<dbReference type="PROSITE" id="PS52004">
    <property type="entry name" value="KS3_2"/>
    <property type="match status" value="1"/>
</dbReference>
<evidence type="ECO:0000256" key="3">
    <source>
        <dbReference type="ARBA" id="ARBA00022679"/>
    </source>
</evidence>
<dbReference type="KEGG" id="ahm:TL08_18355"/>
<dbReference type="Pfam" id="PF02801">
    <property type="entry name" value="Ketoacyl-synt_C"/>
    <property type="match status" value="1"/>
</dbReference>
<dbReference type="SUPFAM" id="SSF55048">
    <property type="entry name" value="Probable ACP-binding domain of malonyl-CoA ACP transacylase"/>
    <property type="match status" value="1"/>
</dbReference>
<accession>A0AAC9HSS6</accession>
<protein>
    <submittedName>
        <fullName evidence="6">Polyketide synthase family protein</fullName>
    </submittedName>
</protein>
<keyword evidence="1" id="KW-0596">Phosphopantetheine</keyword>
<dbReference type="InterPro" id="IPR018201">
    <property type="entry name" value="Ketoacyl_synth_AS"/>
</dbReference>
<dbReference type="Gene3D" id="3.40.47.10">
    <property type="match status" value="1"/>
</dbReference>
<dbReference type="GO" id="GO:0006633">
    <property type="term" value="P:fatty acid biosynthetic process"/>
    <property type="evidence" value="ECO:0007669"/>
    <property type="project" value="InterPro"/>
</dbReference>
<keyword evidence="2" id="KW-0597">Phosphoprotein</keyword>
<dbReference type="InterPro" id="IPR014043">
    <property type="entry name" value="Acyl_transferase_dom"/>
</dbReference>
<evidence type="ECO:0000256" key="2">
    <source>
        <dbReference type="ARBA" id="ARBA00022553"/>
    </source>
</evidence>
<dbReference type="InterPro" id="IPR036291">
    <property type="entry name" value="NAD(P)-bd_dom_sf"/>
</dbReference>
<evidence type="ECO:0000259" key="5">
    <source>
        <dbReference type="PROSITE" id="PS52004"/>
    </source>
</evidence>
<dbReference type="InterPro" id="IPR016036">
    <property type="entry name" value="Malonyl_transacylase_ACP-bd"/>
</dbReference>
<evidence type="ECO:0000256" key="4">
    <source>
        <dbReference type="SAM" id="MobiDB-lite"/>
    </source>
</evidence>
<gene>
    <name evidence="6" type="ORF">TL08_18355</name>
</gene>
<dbReference type="InterPro" id="IPR016035">
    <property type="entry name" value="Acyl_Trfase/lysoPLipase"/>
</dbReference>
<dbReference type="InterPro" id="IPR001227">
    <property type="entry name" value="Ac_transferase_dom_sf"/>
</dbReference>
<dbReference type="Pfam" id="PF08659">
    <property type="entry name" value="KR"/>
    <property type="match status" value="1"/>
</dbReference>
<dbReference type="CDD" id="cd00833">
    <property type="entry name" value="PKS"/>
    <property type="match status" value="1"/>
</dbReference>
<feature type="region of interest" description="Disordered" evidence="4">
    <location>
        <begin position="638"/>
        <end position="663"/>
    </location>
</feature>
<dbReference type="PANTHER" id="PTHR43074">
    <property type="entry name" value="OMEGA-3 POLYUNSATURATED FATTY ACID SYNTHASE PFAB-RELATED"/>
    <property type="match status" value="1"/>
</dbReference>
<dbReference type="InterPro" id="IPR014030">
    <property type="entry name" value="Ketoacyl_synth_N"/>
</dbReference>
<reference evidence="7" key="1">
    <citation type="submission" date="2016-03" db="EMBL/GenBank/DDBJ databases">
        <title>Complete genome sequence of the type strain Actinoalloteichus hymeniacidonis DSM 45092.</title>
        <authorList>
            <person name="Schaffert L."/>
            <person name="Albersmeier A."/>
            <person name="Winkler A."/>
            <person name="Kalinowski J."/>
            <person name="Zotchev S."/>
            <person name="Ruckert C."/>
        </authorList>
    </citation>
    <scope>NUCLEOTIDE SEQUENCE [LARGE SCALE GENOMIC DNA]</scope>
    <source>
        <strain evidence="7">HPA177(T) (DSM 45092(T))</strain>
    </source>
</reference>
<dbReference type="Pfam" id="PF03060">
    <property type="entry name" value="NMO"/>
    <property type="match status" value="1"/>
</dbReference>
<feature type="region of interest" description="Disordered" evidence="4">
    <location>
        <begin position="1844"/>
        <end position="1873"/>
    </location>
</feature>
<dbReference type="Gene3D" id="3.40.50.720">
    <property type="entry name" value="NAD(P)-binding Rossmann-like Domain"/>
    <property type="match status" value="1"/>
</dbReference>
<dbReference type="Pfam" id="PF00698">
    <property type="entry name" value="Acyl_transf_1"/>
    <property type="match status" value="1"/>
</dbReference>
<dbReference type="InterPro" id="IPR052568">
    <property type="entry name" value="PKS-FAS_Synthase"/>
</dbReference>
<name>A0AAC9HSS6_9PSEU</name>
<feature type="domain" description="Ketosynthase family 3 (KS3)" evidence="5">
    <location>
        <begin position="663"/>
        <end position="1104"/>
    </location>
</feature>
<feature type="region of interest" description="Disordered" evidence="4">
    <location>
        <begin position="1210"/>
        <end position="1236"/>
    </location>
</feature>
<dbReference type="InterPro" id="IPR013968">
    <property type="entry name" value="PKS_KR"/>
</dbReference>
<dbReference type="SUPFAM" id="SSF52151">
    <property type="entry name" value="FabD/lysophospholipase-like"/>
    <property type="match status" value="1"/>
</dbReference>
<dbReference type="InterPro" id="IPR014031">
    <property type="entry name" value="Ketoacyl_synth_C"/>
</dbReference>
<feature type="region of interest" description="Disordered" evidence="4">
    <location>
        <begin position="1707"/>
        <end position="1758"/>
    </location>
</feature>
<keyword evidence="3" id="KW-0808">Transferase</keyword>
<evidence type="ECO:0000313" key="6">
    <source>
        <dbReference type="EMBL" id="AOS64466.1"/>
    </source>
</evidence>
<dbReference type="InterPro" id="IPR036736">
    <property type="entry name" value="ACP-like_sf"/>
</dbReference>
<dbReference type="Gene3D" id="1.10.1200.10">
    <property type="entry name" value="ACP-like"/>
    <property type="match status" value="1"/>
</dbReference>
<dbReference type="PANTHER" id="PTHR43074:SF1">
    <property type="entry name" value="BETA-KETOACYL SYNTHASE FAMILY PROTEIN-RELATED"/>
    <property type="match status" value="1"/>
</dbReference>
<dbReference type="EMBL" id="CP014859">
    <property type="protein sequence ID" value="AOS64466.1"/>
    <property type="molecule type" value="Genomic_DNA"/>
</dbReference>
<evidence type="ECO:0000313" key="7">
    <source>
        <dbReference type="Proteomes" id="UP000095210"/>
    </source>
</evidence>